<protein>
    <recommendedName>
        <fullName evidence="6">HTH myb-type domain-containing protein</fullName>
    </recommendedName>
</protein>
<dbReference type="InterPro" id="IPR017930">
    <property type="entry name" value="Myb_dom"/>
</dbReference>
<dbReference type="GO" id="GO:0005634">
    <property type="term" value="C:nucleus"/>
    <property type="evidence" value="ECO:0007669"/>
    <property type="project" value="UniProtKB-SubCell"/>
</dbReference>
<evidence type="ECO:0000256" key="1">
    <source>
        <dbReference type="ARBA" id="ARBA00004123"/>
    </source>
</evidence>
<reference evidence="7 8" key="1">
    <citation type="journal article" date="2021" name="Plant Biotechnol. J.">
        <title>Multi-omics assisted identification of the key and species-specific regulatory components of drought-tolerant mechanisms in Gossypium stocksii.</title>
        <authorList>
            <person name="Yu D."/>
            <person name="Ke L."/>
            <person name="Zhang D."/>
            <person name="Wu Y."/>
            <person name="Sun Y."/>
            <person name="Mei J."/>
            <person name="Sun J."/>
            <person name="Sun Y."/>
        </authorList>
    </citation>
    <scope>NUCLEOTIDE SEQUENCE [LARGE SCALE GENOMIC DNA]</scope>
    <source>
        <strain evidence="8">cv. E1</strain>
        <tissue evidence="7">Leaf</tissue>
    </source>
</reference>
<dbReference type="InterPro" id="IPR046955">
    <property type="entry name" value="PHR1-like"/>
</dbReference>
<keyword evidence="3" id="KW-0804">Transcription</keyword>
<dbReference type="FunFam" id="1.10.10.60:FF:000002">
    <property type="entry name" value="Myb family transcription factor"/>
    <property type="match status" value="1"/>
</dbReference>
<evidence type="ECO:0000256" key="4">
    <source>
        <dbReference type="ARBA" id="ARBA00023242"/>
    </source>
</evidence>
<dbReference type="InterPro" id="IPR009057">
    <property type="entry name" value="Homeodomain-like_sf"/>
</dbReference>
<dbReference type="AlphaFoldDB" id="A0A9D3ZTI1"/>
<dbReference type="Proteomes" id="UP000828251">
    <property type="component" value="Unassembled WGS sequence"/>
</dbReference>
<evidence type="ECO:0000313" key="8">
    <source>
        <dbReference type="Proteomes" id="UP000828251"/>
    </source>
</evidence>
<dbReference type="GO" id="GO:0003677">
    <property type="term" value="F:DNA binding"/>
    <property type="evidence" value="ECO:0007669"/>
    <property type="project" value="InterPro"/>
</dbReference>
<evidence type="ECO:0000256" key="3">
    <source>
        <dbReference type="ARBA" id="ARBA00023163"/>
    </source>
</evidence>
<dbReference type="InterPro" id="IPR006447">
    <property type="entry name" value="Myb_dom_plants"/>
</dbReference>
<dbReference type="PROSITE" id="PS51294">
    <property type="entry name" value="HTH_MYB"/>
    <property type="match status" value="1"/>
</dbReference>
<dbReference type="GO" id="GO:0003700">
    <property type="term" value="F:DNA-binding transcription factor activity"/>
    <property type="evidence" value="ECO:0007669"/>
    <property type="project" value="InterPro"/>
</dbReference>
<comment type="caution">
    <text evidence="7">The sequence shown here is derived from an EMBL/GenBank/DDBJ whole genome shotgun (WGS) entry which is preliminary data.</text>
</comment>
<dbReference type="SUPFAM" id="SSF46689">
    <property type="entry name" value="Homeodomain-like"/>
    <property type="match status" value="1"/>
</dbReference>
<dbReference type="OrthoDB" id="551907at2759"/>
<name>A0A9D3ZTI1_9ROSI</name>
<gene>
    <name evidence="7" type="ORF">J1N35_031143</name>
</gene>
<dbReference type="PANTHER" id="PTHR31314">
    <property type="entry name" value="MYB FAMILY TRANSCRIPTION FACTOR PHL7-LIKE"/>
    <property type="match status" value="1"/>
</dbReference>
<evidence type="ECO:0000259" key="6">
    <source>
        <dbReference type="PROSITE" id="PS51294"/>
    </source>
</evidence>
<dbReference type="Pfam" id="PF00249">
    <property type="entry name" value="Myb_DNA-binding"/>
    <property type="match status" value="1"/>
</dbReference>
<organism evidence="7 8">
    <name type="scientific">Gossypium stocksii</name>
    <dbReference type="NCBI Taxonomy" id="47602"/>
    <lineage>
        <taxon>Eukaryota</taxon>
        <taxon>Viridiplantae</taxon>
        <taxon>Streptophyta</taxon>
        <taxon>Embryophyta</taxon>
        <taxon>Tracheophyta</taxon>
        <taxon>Spermatophyta</taxon>
        <taxon>Magnoliopsida</taxon>
        <taxon>eudicotyledons</taxon>
        <taxon>Gunneridae</taxon>
        <taxon>Pentapetalae</taxon>
        <taxon>rosids</taxon>
        <taxon>malvids</taxon>
        <taxon>Malvales</taxon>
        <taxon>Malvaceae</taxon>
        <taxon>Malvoideae</taxon>
        <taxon>Gossypium</taxon>
    </lineage>
</organism>
<keyword evidence="4" id="KW-0539">Nucleus</keyword>
<feature type="domain" description="HTH myb-type" evidence="6">
    <location>
        <begin position="133"/>
        <end position="193"/>
    </location>
</feature>
<feature type="region of interest" description="Disordered" evidence="5">
    <location>
        <begin position="92"/>
        <end position="127"/>
    </location>
</feature>
<dbReference type="EMBL" id="JAIQCV010000009">
    <property type="protein sequence ID" value="KAH1066156.1"/>
    <property type="molecule type" value="Genomic_DNA"/>
</dbReference>
<accession>A0A9D3ZTI1</accession>
<keyword evidence="2" id="KW-0805">Transcription regulation</keyword>
<dbReference type="InterPro" id="IPR001005">
    <property type="entry name" value="SANT/Myb"/>
</dbReference>
<comment type="subcellular location">
    <subcellularLocation>
        <location evidence="1">Nucleus</location>
    </subcellularLocation>
</comment>
<keyword evidence="8" id="KW-1185">Reference proteome</keyword>
<evidence type="ECO:0000313" key="7">
    <source>
        <dbReference type="EMBL" id="KAH1066156.1"/>
    </source>
</evidence>
<dbReference type="Gene3D" id="1.10.10.60">
    <property type="entry name" value="Homeodomain-like"/>
    <property type="match status" value="1"/>
</dbReference>
<proteinExistence type="predicted"/>
<dbReference type="PANTHER" id="PTHR31314:SF128">
    <property type="entry name" value="OS11G0106100 PROTEIN"/>
    <property type="match status" value="1"/>
</dbReference>
<evidence type="ECO:0000256" key="2">
    <source>
        <dbReference type="ARBA" id="ARBA00023015"/>
    </source>
</evidence>
<evidence type="ECO:0000256" key="5">
    <source>
        <dbReference type="SAM" id="MobiDB-lite"/>
    </source>
</evidence>
<sequence length="432" mass="49064">MFRELQKSLGLAFAASLDQALDQQIRGSIRWIICFLFPFLSTKLEQRQKTMMEMHGEGKRVNSEVCSHKCTNFDLNEEASCQDNVYVGKEGEVSVEEEEIEKRSTEEGSSSNNNGGEGGGINDRRRTVRQYVRSKLPRLRWTPDLHLSFVHAVERLGGQDRATPKLVLQLMNVKGLSIAHVKSHLQMYRSKKLDESGQVLSKSNRSIKGRDEIRSMSLQRAAAVSSSPHQRLRMENGGIVLAAESLENNITLSRFRSALYQRPLEFKPRFPRHHLEPNSLISKAGGEKNGFPKAGGLLSNEGQSNQIHGMEMRIGGIRRGWVLEEKRWQMICNRWEVEREMSKHTFIGGHYSTSSTQGNNTSTVGQFVSDNLSKFTSEIDAPFLVELNQDKVMDREWLPDLQLRLSQRIGIEDKKNTHCKGTHEINTRLSLS</sequence>
<dbReference type="NCBIfam" id="TIGR01557">
    <property type="entry name" value="myb_SHAQKYF"/>
    <property type="match status" value="1"/>
</dbReference>